<evidence type="ECO:0000313" key="2">
    <source>
        <dbReference type="EMBL" id="NIF22661.1"/>
    </source>
</evidence>
<organism evidence="2 3">
    <name type="scientific">Candidatus Pantoea multigeneris</name>
    <dbReference type="NCBI Taxonomy" id="2608357"/>
    <lineage>
        <taxon>Bacteria</taxon>
        <taxon>Pseudomonadati</taxon>
        <taxon>Pseudomonadota</taxon>
        <taxon>Gammaproteobacteria</taxon>
        <taxon>Enterobacterales</taxon>
        <taxon>Erwiniaceae</taxon>
        <taxon>Pantoea</taxon>
    </lineage>
</organism>
<sequence length="117" mass="13100">MKTKIVVLALVSTAFCCAAFYLWTSNTRAEKDVLACQHMTVDDADNIVVNDLLSNAPAEVFNKSRVTIGSIYIEKSDIYTMNQRYYIVPFSLTGQASGQYQATFSCSDTQNIRYSSR</sequence>
<accession>A0ABX0REC7</accession>
<reference evidence="2 3" key="1">
    <citation type="journal article" date="2019" name="bioRxiv">
        <title>Bacteria contribute to plant secondary compound degradation in a generalist herbivore system.</title>
        <authorList>
            <person name="Francoeur C.B."/>
            <person name="Khadempour L."/>
            <person name="Moreira-Soto R.D."/>
            <person name="Gotting K."/>
            <person name="Book A.J."/>
            <person name="Pinto-Tomas A.A."/>
            <person name="Keefover-Ring K."/>
            <person name="Currie C.R."/>
        </authorList>
    </citation>
    <scope>NUCLEOTIDE SEQUENCE [LARGE SCALE GENOMIC DNA]</scope>
    <source>
        <strain evidence="2">Acro-835</strain>
    </source>
</reference>
<feature type="signal peptide" evidence="1">
    <location>
        <begin position="1"/>
        <end position="18"/>
    </location>
</feature>
<dbReference type="EMBL" id="VWXF01000005">
    <property type="protein sequence ID" value="NIF22661.1"/>
    <property type="molecule type" value="Genomic_DNA"/>
</dbReference>
<protein>
    <submittedName>
        <fullName evidence="2">Uncharacterized protein</fullName>
    </submittedName>
</protein>
<dbReference type="RefSeq" id="WP_167015447.1">
    <property type="nucleotide sequence ID" value="NZ_VWXF01000005.1"/>
</dbReference>
<gene>
    <name evidence="2" type="ORF">F3J40_13770</name>
</gene>
<name>A0ABX0REC7_9GAMM</name>
<evidence type="ECO:0000256" key="1">
    <source>
        <dbReference type="SAM" id="SignalP"/>
    </source>
</evidence>
<keyword evidence="3" id="KW-1185">Reference proteome</keyword>
<proteinExistence type="predicted"/>
<evidence type="ECO:0000313" key="3">
    <source>
        <dbReference type="Proteomes" id="UP001515683"/>
    </source>
</evidence>
<dbReference type="Proteomes" id="UP001515683">
    <property type="component" value="Unassembled WGS sequence"/>
</dbReference>
<keyword evidence="1" id="KW-0732">Signal</keyword>
<feature type="chain" id="PRO_5046875637" evidence="1">
    <location>
        <begin position="19"/>
        <end position="117"/>
    </location>
</feature>
<comment type="caution">
    <text evidence="2">The sequence shown here is derived from an EMBL/GenBank/DDBJ whole genome shotgun (WGS) entry which is preliminary data.</text>
</comment>